<sequence>MRIPFQRSALIALVAGTALLQACSDNTDTPNTDAAPMAQDTMTSQPAAPAEAASSEASGITRTPAPQGASVFIVSPADGATVSSPVKVEFGIEGMQLAPAGTDKPDTGHHHLLVDLDTLPAMDMPLPSNDHVIHFGKAQTSTELELAPGKHTLQLLLGDYRHVPFDPPIMSEKITITVK</sequence>
<dbReference type="AlphaFoldDB" id="L0WA85"/>
<evidence type="ECO:0000313" key="4">
    <source>
        <dbReference type="EMBL" id="EKF72992.1"/>
    </source>
</evidence>
<dbReference type="EMBL" id="AMRJ01000039">
    <property type="protein sequence ID" value="EKF72992.1"/>
    <property type="molecule type" value="Genomic_DNA"/>
</dbReference>
<gene>
    <name evidence="4" type="ORF">A11A3_15841</name>
</gene>
<dbReference type="eggNOG" id="ENOG5032RWS">
    <property type="taxonomic scope" value="Bacteria"/>
</dbReference>
<feature type="signal peptide" evidence="2">
    <location>
        <begin position="1"/>
        <end position="22"/>
    </location>
</feature>
<keyword evidence="5" id="KW-1185">Reference proteome</keyword>
<evidence type="ECO:0000313" key="5">
    <source>
        <dbReference type="Proteomes" id="UP000010164"/>
    </source>
</evidence>
<protein>
    <recommendedName>
        <fullName evidence="3">DUF4399 domain-containing protein</fullName>
    </recommendedName>
</protein>
<proteinExistence type="predicted"/>
<accession>L0WA85</accession>
<dbReference type="PATRIC" id="fig|1177179.3.peg.3118"/>
<dbReference type="OrthoDB" id="531568at2"/>
<evidence type="ECO:0000256" key="1">
    <source>
        <dbReference type="SAM" id="MobiDB-lite"/>
    </source>
</evidence>
<dbReference type="PROSITE" id="PS51257">
    <property type="entry name" value="PROKAR_LIPOPROTEIN"/>
    <property type="match status" value="1"/>
</dbReference>
<name>L0WA85_9GAMM</name>
<feature type="region of interest" description="Disordered" evidence="1">
    <location>
        <begin position="27"/>
        <end position="62"/>
    </location>
</feature>
<feature type="domain" description="DUF4399" evidence="3">
    <location>
        <begin position="88"/>
        <end position="179"/>
    </location>
</feature>
<comment type="caution">
    <text evidence="4">The sequence shown here is derived from an EMBL/GenBank/DDBJ whole genome shotgun (WGS) entry which is preliminary data.</text>
</comment>
<dbReference type="InterPro" id="IPR025512">
    <property type="entry name" value="DUF4399"/>
</dbReference>
<feature type="compositionally biased region" description="Low complexity" evidence="1">
    <location>
        <begin position="46"/>
        <end position="58"/>
    </location>
</feature>
<evidence type="ECO:0000256" key="2">
    <source>
        <dbReference type="SAM" id="SignalP"/>
    </source>
</evidence>
<feature type="chain" id="PRO_5003947792" description="DUF4399 domain-containing protein" evidence="2">
    <location>
        <begin position="23"/>
        <end position="179"/>
    </location>
</feature>
<keyword evidence="2" id="KW-0732">Signal</keyword>
<organism evidence="4 5">
    <name type="scientific">Alcanivorax hongdengensis A-11-3</name>
    <dbReference type="NCBI Taxonomy" id="1177179"/>
    <lineage>
        <taxon>Bacteria</taxon>
        <taxon>Pseudomonadati</taxon>
        <taxon>Pseudomonadota</taxon>
        <taxon>Gammaproteobacteria</taxon>
        <taxon>Oceanospirillales</taxon>
        <taxon>Alcanivoracaceae</taxon>
        <taxon>Alcanivorax</taxon>
    </lineage>
</organism>
<dbReference type="Pfam" id="PF14347">
    <property type="entry name" value="DUF4399"/>
    <property type="match status" value="1"/>
</dbReference>
<reference evidence="4 5" key="1">
    <citation type="journal article" date="2012" name="J. Bacteriol.">
        <title>Genome Sequence of the Alkane-Degrading Bacterium Alcanivorax hongdengensis Type Strain A-11-3.</title>
        <authorList>
            <person name="Lai Q."/>
            <person name="Shao Z."/>
        </authorList>
    </citation>
    <scope>NUCLEOTIDE SEQUENCE [LARGE SCALE GENOMIC DNA]</scope>
    <source>
        <strain evidence="4 5">A-11-3</strain>
    </source>
</reference>
<evidence type="ECO:0000259" key="3">
    <source>
        <dbReference type="Pfam" id="PF14347"/>
    </source>
</evidence>
<dbReference type="Proteomes" id="UP000010164">
    <property type="component" value="Unassembled WGS sequence"/>
</dbReference>
<dbReference type="RefSeq" id="WP_008930334.1">
    <property type="nucleotide sequence ID" value="NZ_AMRJ01000039.1"/>
</dbReference>